<accession>A0A1L0FHZ5</accession>
<evidence type="ECO:0000256" key="2">
    <source>
        <dbReference type="ARBA" id="ARBA00022692"/>
    </source>
</evidence>
<dbReference type="AlphaFoldDB" id="A0A1L0FHZ5"/>
<organism evidence="7 8">
    <name type="scientific">Hanseniaspora guilliermondii</name>
    <dbReference type="NCBI Taxonomy" id="56406"/>
    <lineage>
        <taxon>Eukaryota</taxon>
        <taxon>Fungi</taxon>
        <taxon>Dikarya</taxon>
        <taxon>Ascomycota</taxon>
        <taxon>Saccharomycotina</taxon>
        <taxon>Saccharomycetes</taxon>
        <taxon>Saccharomycodales</taxon>
        <taxon>Saccharomycodaceae</taxon>
        <taxon>Hanseniaspora</taxon>
    </lineage>
</organism>
<dbReference type="InterPro" id="IPR004843">
    <property type="entry name" value="Calcineurin-like_PHP"/>
</dbReference>
<dbReference type="Proteomes" id="UP000183365">
    <property type="component" value="Unassembled WGS sequence"/>
</dbReference>
<reference evidence="8" key="1">
    <citation type="submission" date="2016-11" db="EMBL/GenBank/DDBJ databases">
        <authorList>
            <person name="Guldener U."/>
        </authorList>
    </citation>
    <scope>NUCLEOTIDE SEQUENCE [LARGE SCALE GENOMIC DNA]</scope>
</reference>
<evidence type="ECO:0000313" key="7">
    <source>
        <dbReference type="EMBL" id="SGZ39222.1"/>
    </source>
</evidence>
<feature type="transmembrane region" description="Helical" evidence="5">
    <location>
        <begin position="7"/>
        <end position="26"/>
    </location>
</feature>
<dbReference type="SUPFAM" id="SSF56300">
    <property type="entry name" value="Metallo-dependent phosphatases"/>
    <property type="match status" value="1"/>
</dbReference>
<keyword evidence="4 5" id="KW-0472">Membrane</keyword>
<dbReference type="GO" id="GO:0006888">
    <property type="term" value="P:endoplasmic reticulum to Golgi vesicle-mediated transport"/>
    <property type="evidence" value="ECO:0007669"/>
    <property type="project" value="EnsemblFungi"/>
</dbReference>
<dbReference type="EMBL" id="FQNF01000019">
    <property type="protein sequence ID" value="SGZ39222.1"/>
    <property type="molecule type" value="Genomic_DNA"/>
</dbReference>
<evidence type="ECO:0000313" key="8">
    <source>
        <dbReference type="Proteomes" id="UP000183365"/>
    </source>
</evidence>
<keyword evidence="3 5" id="KW-1133">Transmembrane helix</keyword>
<evidence type="ECO:0000259" key="6">
    <source>
        <dbReference type="Pfam" id="PF00149"/>
    </source>
</evidence>
<dbReference type="InterPro" id="IPR033308">
    <property type="entry name" value="PGAP5/Cdc1/Ted1"/>
</dbReference>
<dbReference type="GO" id="GO:0016787">
    <property type="term" value="F:hydrolase activity"/>
    <property type="evidence" value="ECO:0007669"/>
    <property type="project" value="InterPro"/>
</dbReference>
<dbReference type="OrthoDB" id="9984693at2759"/>
<evidence type="ECO:0000256" key="4">
    <source>
        <dbReference type="ARBA" id="ARBA00023136"/>
    </source>
</evidence>
<feature type="transmembrane region" description="Helical" evidence="5">
    <location>
        <begin position="492"/>
        <end position="513"/>
    </location>
</feature>
<feature type="domain" description="Calcineurin-like phosphoesterase" evidence="6">
    <location>
        <begin position="105"/>
        <end position="403"/>
    </location>
</feature>
<dbReference type="PANTHER" id="PTHR13315">
    <property type="entry name" value="METALLO PHOSPHOESTERASE RELATED"/>
    <property type="match status" value="1"/>
</dbReference>
<dbReference type="GO" id="GO:0006506">
    <property type="term" value="P:GPI anchor biosynthetic process"/>
    <property type="evidence" value="ECO:0007669"/>
    <property type="project" value="InterPro"/>
</dbReference>
<keyword evidence="2 5" id="KW-0812">Transmembrane</keyword>
<sequence>MSKLRSIFKRFVNIALVISILLRIYIHTYPSITPELCSWDDTKQFQNSEKISDIFKIEKTPKFKSVKDKLSLQFLQSYLFDVYENVIDRKVAEQKRKHDKYTNPRFLLFGDPQIKGNWKNTPLLKKLDTFGNDYYLGHIFSTMFKRLRPDFSIVMGDLVSSQWIPDDEFYNRTERYIKRVFPGAMPLNLDRIEELKSNNPADDGINYKTDWVKFADKTINAINNDKESLQFDMGNDVYKWTDEDSCLFINMTGNHDIGYSGDITYQHMSRFTDMFGKDNFVLHYNQGKPNSYRLVNLNSMLLEGPPLESELVSTTWEFLYQLFEEKFEGTTILLQHIPMYKPNGLCADGPDTRFYPNDYEKEPYKQGLMRSQNHLSVETTDKVMNLLFHNGKPGIILTGHDHYGCDVVYNRYTSKMKDNPDGLAISHWKASSKVDSKSNNKQFTGEVVQEITVRSMMGDFDGATGLLEMKFNEKFDSFDFVYKECLFVVQHVWWATMVSNILVIFLLSIRTLFF</sequence>
<evidence type="ECO:0000256" key="1">
    <source>
        <dbReference type="ARBA" id="ARBA00004141"/>
    </source>
</evidence>
<dbReference type="VEuPathDB" id="FungiDB:HGUI_01422"/>
<evidence type="ECO:0000256" key="3">
    <source>
        <dbReference type="ARBA" id="ARBA00022989"/>
    </source>
</evidence>
<proteinExistence type="predicted"/>
<dbReference type="GO" id="GO:0016020">
    <property type="term" value="C:membrane"/>
    <property type="evidence" value="ECO:0007669"/>
    <property type="project" value="UniProtKB-SubCell"/>
</dbReference>
<evidence type="ECO:0000256" key="5">
    <source>
        <dbReference type="SAM" id="Phobius"/>
    </source>
</evidence>
<dbReference type="Pfam" id="PF00149">
    <property type="entry name" value="Metallophos"/>
    <property type="match status" value="1"/>
</dbReference>
<comment type="subcellular location">
    <subcellularLocation>
        <location evidence="1">Membrane</location>
        <topology evidence="1">Multi-pass membrane protein</topology>
    </subcellularLocation>
</comment>
<name>A0A1L0FHZ5_9ASCO</name>
<keyword evidence="8" id="KW-1185">Reference proteome</keyword>
<dbReference type="PANTHER" id="PTHR13315:SF1">
    <property type="entry name" value="PROTEIN TED1"/>
    <property type="match status" value="1"/>
</dbReference>
<dbReference type="InterPro" id="IPR029052">
    <property type="entry name" value="Metallo-depent_PP-like"/>
</dbReference>
<protein>
    <submittedName>
        <fullName evidence="7">Related to Protein TED1</fullName>
    </submittedName>
</protein>
<dbReference type="GO" id="GO:0005783">
    <property type="term" value="C:endoplasmic reticulum"/>
    <property type="evidence" value="ECO:0007669"/>
    <property type="project" value="TreeGrafter"/>
</dbReference>
<gene>
    <name evidence="7" type="ORF">HGUI_01422</name>
</gene>